<dbReference type="EMBL" id="JAAGRQ010000045">
    <property type="protein sequence ID" value="NDY57363.1"/>
    <property type="molecule type" value="Genomic_DNA"/>
</dbReference>
<dbReference type="Proteomes" id="UP000469724">
    <property type="component" value="Unassembled WGS sequence"/>
</dbReference>
<sequence length="66" mass="6865">MDIGSAQGTASMAASMQKDTFGAQLVTKTLDYMNQNQSSGTTNADYDFQTKVLSAAGIGGNLNINV</sequence>
<accession>A0A7K3NNF7</accession>
<reference evidence="1 2" key="1">
    <citation type="submission" date="2020-02" db="EMBL/GenBank/DDBJ databases">
        <title>Comparative genomics of sulfur disproportionating microorganisms.</title>
        <authorList>
            <person name="Ward L.M."/>
            <person name="Bertran E."/>
            <person name="Johnston D.T."/>
        </authorList>
    </citation>
    <scope>NUCLEOTIDE SEQUENCE [LARGE SCALE GENOMIC DNA]</scope>
    <source>
        <strain evidence="1 2">DSM 3696</strain>
    </source>
</reference>
<proteinExistence type="predicted"/>
<evidence type="ECO:0008006" key="3">
    <source>
        <dbReference type="Google" id="ProtNLM"/>
    </source>
</evidence>
<evidence type="ECO:0000313" key="2">
    <source>
        <dbReference type="Proteomes" id="UP000469724"/>
    </source>
</evidence>
<protein>
    <recommendedName>
        <fullName evidence="3">Motility protein</fullName>
    </recommendedName>
</protein>
<name>A0A7K3NNF7_9BACT</name>
<dbReference type="AlphaFoldDB" id="A0A7K3NNF7"/>
<gene>
    <name evidence="1" type="ORF">G3N56_11485</name>
</gene>
<evidence type="ECO:0000313" key="1">
    <source>
        <dbReference type="EMBL" id="NDY57363.1"/>
    </source>
</evidence>
<keyword evidence="2" id="KW-1185">Reference proteome</keyword>
<comment type="caution">
    <text evidence="1">The sequence shown here is derived from an EMBL/GenBank/DDBJ whole genome shotgun (WGS) entry which is preliminary data.</text>
</comment>
<dbReference type="RefSeq" id="WP_163302406.1">
    <property type="nucleotide sequence ID" value="NZ_JAAGRQ010000045.1"/>
</dbReference>
<organism evidence="1 2">
    <name type="scientific">Desulfolutivibrio sulfodismutans</name>
    <dbReference type="NCBI Taxonomy" id="63561"/>
    <lineage>
        <taxon>Bacteria</taxon>
        <taxon>Pseudomonadati</taxon>
        <taxon>Thermodesulfobacteriota</taxon>
        <taxon>Desulfovibrionia</taxon>
        <taxon>Desulfovibrionales</taxon>
        <taxon>Desulfovibrionaceae</taxon>
        <taxon>Desulfolutivibrio</taxon>
    </lineage>
</organism>